<dbReference type="InterPro" id="IPR002698">
    <property type="entry name" value="FTHF_cligase"/>
</dbReference>
<dbReference type="GO" id="GO:0030272">
    <property type="term" value="F:5-formyltetrahydrofolate cyclo-ligase activity"/>
    <property type="evidence" value="ECO:0007669"/>
    <property type="project" value="UniProtKB-EC"/>
</dbReference>
<dbReference type="Gene3D" id="3.40.50.10420">
    <property type="entry name" value="NagB/RpiA/CoA transferase-like"/>
    <property type="match status" value="1"/>
</dbReference>
<accession>A0A644Z1K8</accession>
<dbReference type="AlphaFoldDB" id="A0A644Z1K8"/>
<keyword evidence="4" id="KW-0436">Ligase</keyword>
<dbReference type="Pfam" id="PF01812">
    <property type="entry name" value="5-FTHF_cyc-lig"/>
    <property type="match status" value="1"/>
</dbReference>
<dbReference type="PIRSF" id="PIRSF006806">
    <property type="entry name" value="FTHF_cligase"/>
    <property type="match status" value="1"/>
</dbReference>
<dbReference type="SUPFAM" id="SSF100950">
    <property type="entry name" value="NagB/RpiA/CoA transferase-like"/>
    <property type="match status" value="1"/>
</dbReference>
<evidence type="ECO:0000256" key="3">
    <source>
        <dbReference type="ARBA" id="ARBA00022840"/>
    </source>
</evidence>
<comment type="similarity">
    <text evidence="1">Belongs to the 5-formyltetrahydrofolate cyclo-ligase family.</text>
</comment>
<dbReference type="InterPro" id="IPR037171">
    <property type="entry name" value="NagB/RpiA_transferase-like"/>
</dbReference>
<organism evidence="4">
    <name type="scientific">bioreactor metagenome</name>
    <dbReference type="NCBI Taxonomy" id="1076179"/>
    <lineage>
        <taxon>unclassified sequences</taxon>
        <taxon>metagenomes</taxon>
        <taxon>ecological metagenomes</taxon>
    </lineage>
</organism>
<evidence type="ECO:0000313" key="4">
    <source>
        <dbReference type="EMBL" id="MPM34507.1"/>
    </source>
</evidence>
<reference evidence="4" key="1">
    <citation type="submission" date="2019-08" db="EMBL/GenBank/DDBJ databases">
        <authorList>
            <person name="Kucharzyk K."/>
            <person name="Murdoch R.W."/>
            <person name="Higgins S."/>
            <person name="Loffler F."/>
        </authorList>
    </citation>
    <scope>NUCLEOTIDE SEQUENCE</scope>
</reference>
<dbReference type="InterPro" id="IPR024185">
    <property type="entry name" value="FTHF_cligase-like_sf"/>
</dbReference>
<dbReference type="GO" id="GO:0005524">
    <property type="term" value="F:ATP binding"/>
    <property type="evidence" value="ECO:0007669"/>
    <property type="project" value="UniProtKB-KW"/>
</dbReference>
<dbReference type="PANTHER" id="PTHR23407">
    <property type="entry name" value="ATPASE INHIBITOR/5-FORMYLTETRAHYDROFOLATE CYCLO-LIGASE"/>
    <property type="match status" value="1"/>
</dbReference>
<dbReference type="NCBIfam" id="TIGR02727">
    <property type="entry name" value="MTHFS_bact"/>
    <property type="match status" value="1"/>
</dbReference>
<dbReference type="PANTHER" id="PTHR23407:SF1">
    <property type="entry name" value="5-FORMYLTETRAHYDROFOLATE CYCLO-LIGASE"/>
    <property type="match status" value="1"/>
</dbReference>
<proteinExistence type="inferred from homology"/>
<keyword evidence="3" id="KW-0067">ATP-binding</keyword>
<dbReference type="GO" id="GO:0009396">
    <property type="term" value="P:folic acid-containing compound biosynthetic process"/>
    <property type="evidence" value="ECO:0007669"/>
    <property type="project" value="TreeGrafter"/>
</dbReference>
<dbReference type="EC" id="6.3.3.2" evidence="4"/>
<evidence type="ECO:0000256" key="1">
    <source>
        <dbReference type="ARBA" id="ARBA00010638"/>
    </source>
</evidence>
<gene>
    <name evidence="4" type="ORF">SDC9_81090</name>
</gene>
<dbReference type="GO" id="GO:0035999">
    <property type="term" value="P:tetrahydrofolate interconversion"/>
    <property type="evidence" value="ECO:0007669"/>
    <property type="project" value="TreeGrafter"/>
</dbReference>
<keyword evidence="2" id="KW-0547">Nucleotide-binding</keyword>
<evidence type="ECO:0000256" key="2">
    <source>
        <dbReference type="ARBA" id="ARBA00022741"/>
    </source>
</evidence>
<protein>
    <submittedName>
        <fullName evidence="4">5-formyltetrahydrofolate cyclo-ligase</fullName>
        <ecNumber evidence="4">6.3.3.2</ecNumber>
    </submittedName>
</protein>
<dbReference type="EMBL" id="VSSQ01006995">
    <property type="protein sequence ID" value="MPM34507.1"/>
    <property type="molecule type" value="Genomic_DNA"/>
</dbReference>
<name>A0A644Z1K8_9ZZZZ</name>
<comment type="caution">
    <text evidence="4">The sequence shown here is derived from an EMBL/GenBank/DDBJ whole genome shotgun (WGS) entry which is preliminary data.</text>
</comment>
<sequence>MPTNQKQKMKERKKELRKLIAEEKAKYSASMLKDLSADILLHLEKHPAFRDAKTVLLYHSMKDEVYTHSFIDKWTDSKQIVLPVVVGDTLEIRRYEGIGSMKPGPYGILEPIGTVLDNYSSINLVVVPGVAFDREKNRLGHGKGYYDKILPQLAAYKIGICFPFQLVEKVPADSFDVKMDAIIVGASEI</sequence>